<dbReference type="AlphaFoldDB" id="A0A1I1M9C0"/>
<dbReference type="OrthoDB" id="949461at2"/>
<feature type="transmembrane region" description="Helical" evidence="1">
    <location>
        <begin position="170"/>
        <end position="190"/>
    </location>
</feature>
<evidence type="ECO:0000313" key="2">
    <source>
        <dbReference type="EMBL" id="SFC82011.1"/>
    </source>
</evidence>
<keyword evidence="1" id="KW-0472">Membrane</keyword>
<feature type="transmembrane region" description="Helical" evidence="1">
    <location>
        <begin position="126"/>
        <end position="149"/>
    </location>
</feature>
<dbReference type="Proteomes" id="UP000199577">
    <property type="component" value="Unassembled WGS sequence"/>
</dbReference>
<feature type="transmembrane region" description="Helical" evidence="1">
    <location>
        <begin position="94"/>
        <end position="114"/>
    </location>
</feature>
<name>A0A1I1M9C0_9SPHI</name>
<accession>A0A1I1M9C0</accession>
<protein>
    <submittedName>
        <fullName evidence="2">Uncharacterized protein</fullName>
    </submittedName>
</protein>
<evidence type="ECO:0000256" key="1">
    <source>
        <dbReference type="SAM" id="Phobius"/>
    </source>
</evidence>
<reference evidence="2 3" key="1">
    <citation type="submission" date="2016-10" db="EMBL/GenBank/DDBJ databases">
        <authorList>
            <person name="de Groot N.N."/>
        </authorList>
    </citation>
    <scope>NUCLEOTIDE SEQUENCE [LARGE SCALE GENOMIC DNA]</scope>
    <source>
        <strain evidence="2 3">DSM 22900</strain>
    </source>
</reference>
<sequence>MHTLMPYEKRWIAKRLKTYRIKYAEIYNEVYDHLVSACEYKRKSGDNRPILPLFEEIMKQDIGDQRGISDMTAERKQLLKTQLQTGLKATFNSYFNSGKSAVMAVVALAIYLFAKNAGLDPAWLMLAIMCLSLAPLFYFLGIGTGNGYFRTVTSRRKTSLVNTLMLHISFVPYSGIVSGFFSSAVFSTLFGNEPAGSSLSRAIIQFLGHPGLSVILTLVIAYTVAFVKIANTDYKRLIAHV</sequence>
<proteinExistence type="predicted"/>
<organism evidence="2 3">
    <name type="scientific">Parapedobacter composti</name>
    <dbReference type="NCBI Taxonomy" id="623281"/>
    <lineage>
        <taxon>Bacteria</taxon>
        <taxon>Pseudomonadati</taxon>
        <taxon>Bacteroidota</taxon>
        <taxon>Sphingobacteriia</taxon>
        <taxon>Sphingobacteriales</taxon>
        <taxon>Sphingobacteriaceae</taxon>
        <taxon>Parapedobacter</taxon>
    </lineage>
</organism>
<gene>
    <name evidence="2" type="ORF">SAMN05421747_1317</name>
</gene>
<dbReference type="RefSeq" id="WP_139215953.1">
    <property type="nucleotide sequence ID" value="NZ_FOLL01000031.1"/>
</dbReference>
<feature type="transmembrane region" description="Helical" evidence="1">
    <location>
        <begin position="202"/>
        <end position="227"/>
    </location>
</feature>
<keyword evidence="3" id="KW-1185">Reference proteome</keyword>
<keyword evidence="1" id="KW-1133">Transmembrane helix</keyword>
<dbReference type="EMBL" id="FOLL01000031">
    <property type="protein sequence ID" value="SFC82011.1"/>
    <property type="molecule type" value="Genomic_DNA"/>
</dbReference>
<keyword evidence="1" id="KW-0812">Transmembrane</keyword>
<dbReference type="STRING" id="623281.SAMN05421747_1317"/>
<evidence type="ECO:0000313" key="3">
    <source>
        <dbReference type="Proteomes" id="UP000199577"/>
    </source>
</evidence>